<organism evidence="3 4">
    <name type="scientific">Nesidiocoris tenuis</name>
    <dbReference type="NCBI Taxonomy" id="355587"/>
    <lineage>
        <taxon>Eukaryota</taxon>
        <taxon>Metazoa</taxon>
        <taxon>Ecdysozoa</taxon>
        <taxon>Arthropoda</taxon>
        <taxon>Hexapoda</taxon>
        <taxon>Insecta</taxon>
        <taxon>Pterygota</taxon>
        <taxon>Neoptera</taxon>
        <taxon>Paraneoptera</taxon>
        <taxon>Hemiptera</taxon>
        <taxon>Heteroptera</taxon>
        <taxon>Panheteroptera</taxon>
        <taxon>Cimicomorpha</taxon>
        <taxon>Miridae</taxon>
        <taxon>Dicyphina</taxon>
        <taxon>Nesidiocoris</taxon>
    </lineage>
</organism>
<name>A0A6H5GGY8_9HEMI</name>
<feature type="transmembrane region" description="Helical" evidence="2">
    <location>
        <begin position="20"/>
        <end position="44"/>
    </location>
</feature>
<evidence type="ECO:0000256" key="2">
    <source>
        <dbReference type="SAM" id="Phobius"/>
    </source>
</evidence>
<feature type="compositionally biased region" description="Basic and acidic residues" evidence="1">
    <location>
        <begin position="176"/>
        <end position="185"/>
    </location>
</feature>
<dbReference type="AlphaFoldDB" id="A0A6H5GGY8"/>
<accession>A0A6H5GGY8</accession>
<keyword evidence="2" id="KW-0472">Membrane</keyword>
<keyword evidence="4" id="KW-1185">Reference proteome</keyword>
<dbReference type="EMBL" id="CADCXU010010434">
    <property type="protein sequence ID" value="CAB0001179.1"/>
    <property type="molecule type" value="Genomic_DNA"/>
</dbReference>
<dbReference type="Proteomes" id="UP000479000">
    <property type="component" value="Unassembled WGS sequence"/>
</dbReference>
<keyword evidence="2" id="KW-1133">Transmembrane helix</keyword>
<keyword evidence="2" id="KW-0812">Transmembrane</keyword>
<reference evidence="3 4" key="1">
    <citation type="submission" date="2020-02" db="EMBL/GenBank/DDBJ databases">
        <authorList>
            <person name="Ferguson B K."/>
        </authorList>
    </citation>
    <scope>NUCLEOTIDE SEQUENCE [LARGE SCALE GENOMIC DNA]</scope>
</reference>
<sequence>MGSRLKKNLPKGVKKIRTAVFWITAAVFWNTAAAFWYTAIALWYTAKVFRMQQQYSGTQQQHSGMQQQCSGIQQQCSGIQQQYSGTQQQYSGTQQQDSGLQRQHAIIQQQCRLAYPWTQEAAAHASLTAPTELHGRGETQRPSRSTCIRLPYVLDTASGYSSKRKFLQRAAKRWRPNLEGKEGRRGSLPKRKRAVHSPVLPPERPERVVSSLWCSTLHLPMDTILRAFPRDLFDETRNAGFASTAHEIFYLASNQVPIVTTDASLEVFGWLCIG</sequence>
<gene>
    <name evidence="3" type="ORF">NTEN_LOCUS6966</name>
</gene>
<feature type="region of interest" description="Disordered" evidence="1">
    <location>
        <begin position="174"/>
        <end position="202"/>
    </location>
</feature>
<evidence type="ECO:0000256" key="1">
    <source>
        <dbReference type="SAM" id="MobiDB-lite"/>
    </source>
</evidence>
<proteinExistence type="predicted"/>
<evidence type="ECO:0000313" key="3">
    <source>
        <dbReference type="EMBL" id="CAB0001179.1"/>
    </source>
</evidence>
<evidence type="ECO:0000313" key="4">
    <source>
        <dbReference type="Proteomes" id="UP000479000"/>
    </source>
</evidence>
<protein>
    <submittedName>
        <fullName evidence="3">Uncharacterized protein</fullName>
    </submittedName>
</protein>